<evidence type="ECO:0000313" key="2">
    <source>
        <dbReference type="EMBL" id="GEO95575.1"/>
    </source>
</evidence>
<name>A0A512ICZ6_9MICC</name>
<gene>
    <name evidence="2" type="ORF">KTU01_16980</name>
</gene>
<evidence type="ECO:0000313" key="3">
    <source>
        <dbReference type="Proteomes" id="UP000321103"/>
    </source>
</evidence>
<keyword evidence="3" id="KW-1185">Reference proteome</keyword>
<dbReference type="RefSeq" id="WP_371860064.1">
    <property type="nucleotide sequence ID" value="NZ_BJZS01000048.1"/>
</dbReference>
<dbReference type="Proteomes" id="UP000321103">
    <property type="component" value="Unassembled WGS sequence"/>
</dbReference>
<protein>
    <submittedName>
        <fullName evidence="2">Uncharacterized protein</fullName>
    </submittedName>
</protein>
<dbReference type="STRING" id="388357.GCA_001580365_02174"/>
<accession>A0A512ICZ6</accession>
<dbReference type="PANTHER" id="PTHR36456">
    <property type="entry name" value="UPF0232 PROTEIN SCO3875"/>
    <property type="match status" value="1"/>
</dbReference>
<dbReference type="Pfam" id="PF05258">
    <property type="entry name" value="DciA"/>
    <property type="match status" value="1"/>
</dbReference>
<evidence type="ECO:0000256" key="1">
    <source>
        <dbReference type="SAM" id="MobiDB-lite"/>
    </source>
</evidence>
<comment type="caution">
    <text evidence="2">The sequence shown here is derived from an EMBL/GenBank/DDBJ whole genome shotgun (WGS) entry which is preliminary data.</text>
</comment>
<sequence length="227" mass="24208">MSGPERGDRLPDPPDDLPADPSAAPPAPEENVVRIEDEIDAPAALLTRMRHAAEARGDGRLYGAAARRNLKNFGAAMESATASPAERLGRRGNDVDPRALGGYSGAGRSARDPRGVGSVLDALVSGRGWKSPVAVGSVLSRWDELVGPGIAGHCRPESFDETVVRVRCDSTAYAANLRLMVPQLLRMFDEHLGEGIVTRIEILGPAAPSWKRGRRSVQGRGPRDTYG</sequence>
<feature type="region of interest" description="Disordered" evidence="1">
    <location>
        <begin position="77"/>
        <end position="98"/>
    </location>
</feature>
<feature type="compositionally biased region" description="Basic and acidic residues" evidence="1">
    <location>
        <begin position="1"/>
        <end position="12"/>
    </location>
</feature>
<feature type="compositionally biased region" description="Basic and acidic residues" evidence="1">
    <location>
        <begin position="87"/>
        <end position="97"/>
    </location>
</feature>
<dbReference type="AlphaFoldDB" id="A0A512ICZ6"/>
<feature type="region of interest" description="Disordered" evidence="1">
    <location>
        <begin position="1"/>
        <end position="36"/>
    </location>
</feature>
<reference evidence="2 3" key="1">
    <citation type="submission" date="2019-07" db="EMBL/GenBank/DDBJ databases">
        <title>Whole genome shotgun sequence of Kocuria turfanensis NBRC 107627.</title>
        <authorList>
            <person name="Hosoyama A."/>
            <person name="Uohara A."/>
            <person name="Ohji S."/>
            <person name="Ichikawa N."/>
        </authorList>
    </citation>
    <scope>NUCLEOTIDE SEQUENCE [LARGE SCALE GENOMIC DNA]</scope>
    <source>
        <strain evidence="2 3">NBRC 107627</strain>
    </source>
</reference>
<dbReference type="PANTHER" id="PTHR36456:SF1">
    <property type="entry name" value="UPF0232 PROTEIN SCO3875"/>
    <property type="match status" value="1"/>
</dbReference>
<dbReference type="InterPro" id="IPR007922">
    <property type="entry name" value="DciA-like"/>
</dbReference>
<organism evidence="2 3">
    <name type="scientific">Kocuria turfanensis</name>
    <dbReference type="NCBI Taxonomy" id="388357"/>
    <lineage>
        <taxon>Bacteria</taxon>
        <taxon>Bacillati</taxon>
        <taxon>Actinomycetota</taxon>
        <taxon>Actinomycetes</taxon>
        <taxon>Micrococcales</taxon>
        <taxon>Micrococcaceae</taxon>
        <taxon>Kocuria</taxon>
    </lineage>
</organism>
<proteinExistence type="predicted"/>
<dbReference type="EMBL" id="BJZS01000048">
    <property type="protein sequence ID" value="GEO95575.1"/>
    <property type="molecule type" value="Genomic_DNA"/>
</dbReference>